<proteinExistence type="predicted"/>
<dbReference type="AlphaFoldDB" id="A0A399DYA7"/>
<feature type="transmembrane region" description="Helical" evidence="1">
    <location>
        <begin position="159"/>
        <end position="181"/>
    </location>
</feature>
<evidence type="ECO:0000256" key="1">
    <source>
        <dbReference type="SAM" id="Phobius"/>
    </source>
</evidence>
<comment type="caution">
    <text evidence="2">The sequence shown here is derived from an EMBL/GenBank/DDBJ whole genome shotgun (WGS) entry which is preliminary data.</text>
</comment>
<accession>A0A399DYA7</accession>
<keyword evidence="1" id="KW-0472">Membrane</keyword>
<dbReference type="OrthoDB" id="9800309at2"/>
<dbReference type="KEGG" id="mtai:Mtai_v1c28560"/>
<dbReference type="GO" id="GO:0140359">
    <property type="term" value="F:ABC-type transporter activity"/>
    <property type="evidence" value="ECO:0007669"/>
    <property type="project" value="InterPro"/>
</dbReference>
<feature type="transmembrane region" description="Helical" evidence="1">
    <location>
        <begin position="78"/>
        <end position="99"/>
    </location>
</feature>
<evidence type="ECO:0000313" key="2">
    <source>
        <dbReference type="EMBL" id="RIH77195.1"/>
    </source>
</evidence>
<dbReference type="Proteomes" id="UP000266089">
    <property type="component" value="Unassembled WGS sequence"/>
</dbReference>
<keyword evidence="1" id="KW-0812">Transmembrane</keyword>
<name>A0A399DYA7_9DEIN</name>
<dbReference type="GO" id="GO:0005886">
    <property type="term" value="C:plasma membrane"/>
    <property type="evidence" value="ECO:0007669"/>
    <property type="project" value="UniProtKB-SubCell"/>
</dbReference>
<feature type="transmembrane region" description="Helical" evidence="1">
    <location>
        <begin position="188"/>
        <end position="207"/>
    </location>
</feature>
<reference evidence="2 3" key="1">
    <citation type="submission" date="2018-08" db="EMBL/GenBank/DDBJ databases">
        <title>Meiothermus cateniformans JCM 15151 genome sequencing project.</title>
        <authorList>
            <person name="Da Costa M.S."/>
            <person name="Albuquerque L."/>
            <person name="Raposo P."/>
            <person name="Froufe H.J.C."/>
            <person name="Barroso C.S."/>
            <person name="Egas C."/>
        </authorList>
    </citation>
    <scope>NUCLEOTIDE SEQUENCE [LARGE SCALE GENOMIC DNA]</scope>
    <source>
        <strain evidence="2 3">JCM 15151</strain>
    </source>
</reference>
<keyword evidence="1" id="KW-1133">Transmembrane helix</keyword>
<sequence length="266" mass="28439">MHILTQNLRMGRGNLLGFGIGLAALSLISVLFLPSIQENGQELQGLIKSMPKGMLAAFGISEGVSLFTPEGFLQGRLFALMVPLLLIIQGVGIGSATIAGEEERGQLEMVAAHPVSRTRLFLEKLGVLVVALLFSSLLLFLSVWLGLQAVGVSLPLSHQFAAVSGSFLLGLLFGSLALALGAWNGRRAVALGLASLTAVVTYLWNALAPLNKDLAGSQKFSPFYLATGYEPLRNGFDWDYTTILLGITLLVLALGFLRFRQRDIGV</sequence>
<dbReference type="Pfam" id="PF12679">
    <property type="entry name" value="ABC2_membrane_2"/>
    <property type="match status" value="1"/>
</dbReference>
<protein>
    <submittedName>
        <fullName evidence="2">Gliding motility-associated ABC transporter permease protein GldF</fullName>
    </submittedName>
</protein>
<dbReference type="PANTHER" id="PTHR37305:SF1">
    <property type="entry name" value="MEMBRANE PROTEIN"/>
    <property type="match status" value="1"/>
</dbReference>
<organism evidence="2 3">
    <name type="scientific">Meiothermus taiwanensis</name>
    <dbReference type="NCBI Taxonomy" id="172827"/>
    <lineage>
        <taxon>Bacteria</taxon>
        <taxon>Thermotogati</taxon>
        <taxon>Deinococcota</taxon>
        <taxon>Deinococci</taxon>
        <taxon>Thermales</taxon>
        <taxon>Thermaceae</taxon>
        <taxon>Meiothermus</taxon>
    </lineage>
</organism>
<dbReference type="EMBL" id="QWKX01000030">
    <property type="protein sequence ID" value="RIH77195.1"/>
    <property type="molecule type" value="Genomic_DNA"/>
</dbReference>
<dbReference type="PANTHER" id="PTHR37305">
    <property type="entry name" value="INTEGRAL MEMBRANE PROTEIN-RELATED"/>
    <property type="match status" value="1"/>
</dbReference>
<feature type="transmembrane region" description="Helical" evidence="1">
    <location>
        <begin position="240"/>
        <end position="259"/>
    </location>
</feature>
<gene>
    <name evidence="2" type="ORF">Mcate_01448</name>
</gene>
<evidence type="ECO:0000313" key="3">
    <source>
        <dbReference type="Proteomes" id="UP000266089"/>
    </source>
</evidence>
<feature type="transmembrane region" description="Helical" evidence="1">
    <location>
        <begin position="15"/>
        <end position="33"/>
    </location>
</feature>
<dbReference type="RefSeq" id="WP_043983316.1">
    <property type="nucleotide sequence ID" value="NZ_JBHSXZ010000033.1"/>
</dbReference>
<feature type="transmembrane region" description="Helical" evidence="1">
    <location>
        <begin position="125"/>
        <end position="147"/>
    </location>
</feature>